<keyword evidence="3" id="KW-1185">Reference proteome</keyword>
<dbReference type="FunFam" id="2.60.40.10:FF:000437">
    <property type="entry name" value="Beat-IIIc, isoform A"/>
    <property type="match status" value="1"/>
</dbReference>
<evidence type="ECO:0000259" key="1">
    <source>
        <dbReference type="PROSITE" id="PS50835"/>
    </source>
</evidence>
<reference evidence="2 3" key="1">
    <citation type="submission" date="2013-11" db="EMBL/GenBank/DDBJ databases">
        <title>Genome sequencing of Stegodyphus mimosarum.</title>
        <authorList>
            <person name="Bechsgaard J."/>
        </authorList>
    </citation>
    <scope>NUCLEOTIDE SEQUENCE [LARGE SCALE GENOMIC DNA]</scope>
</reference>
<feature type="domain" description="Ig-like" evidence="1">
    <location>
        <begin position="1"/>
        <end position="87"/>
    </location>
</feature>
<dbReference type="OrthoDB" id="10015491at2759"/>
<evidence type="ECO:0000313" key="2">
    <source>
        <dbReference type="EMBL" id="KFM80441.1"/>
    </source>
</evidence>
<dbReference type="Proteomes" id="UP000054359">
    <property type="component" value="Unassembled WGS sequence"/>
</dbReference>
<dbReference type="PROSITE" id="PS50835">
    <property type="entry name" value="IG_LIKE"/>
    <property type="match status" value="2"/>
</dbReference>
<dbReference type="PANTHER" id="PTHR21261:SF15">
    <property type="entry name" value="BEATEN PATH IIIA, ISOFORM D-RELATED"/>
    <property type="match status" value="1"/>
</dbReference>
<name>A0A087USV2_STEMI</name>
<dbReference type="OMA" id="QRGINID"/>
<evidence type="ECO:0000313" key="3">
    <source>
        <dbReference type="Proteomes" id="UP000054359"/>
    </source>
</evidence>
<feature type="non-terminal residue" evidence="2">
    <location>
        <position position="370"/>
    </location>
</feature>
<accession>A0A087USV2</accession>
<dbReference type="InterPro" id="IPR036179">
    <property type="entry name" value="Ig-like_dom_sf"/>
</dbReference>
<dbReference type="EMBL" id="KK121417">
    <property type="protein sequence ID" value="KFM80441.1"/>
    <property type="molecule type" value="Genomic_DNA"/>
</dbReference>
<dbReference type="InterPro" id="IPR013783">
    <property type="entry name" value="Ig-like_fold"/>
</dbReference>
<protein>
    <recommendedName>
        <fullName evidence="1">Ig-like domain-containing protein</fullName>
    </recommendedName>
</protein>
<dbReference type="InterPro" id="IPR007110">
    <property type="entry name" value="Ig-like_dom"/>
</dbReference>
<dbReference type="Pfam" id="PF00047">
    <property type="entry name" value="ig"/>
    <property type="match status" value="1"/>
</dbReference>
<dbReference type="AlphaFoldDB" id="A0A087USV2"/>
<dbReference type="InterPro" id="IPR013151">
    <property type="entry name" value="Immunoglobulin_dom"/>
</dbReference>
<dbReference type="Gene3D" id="2.60.40.10">
    <property type="entry name" value="Immunoglobulins"/>
    <property type="match status" value="3"/>
</dbReference>
<gene>
    <name evidence="2" type="ORF">X975_03332</name>
</gene>
<dbReference type="SUPFAM" id="SSF48726">
    <property type="entry name" value="Immunoglobulin"/>
    <property type="match status" value="2"/>
</dbReference>
<organism evidence="2 3">
    <name type="scientific">Stegodyphus mimosarum</name>
    <name type="common">African social velvet spider</name>
    <dbReference type="NCBI Taxonomy" id="407821"/>
    <lineage>
        <taxon>Eukaryota</taxon>
        <taxon>Metazoa</taxon>
        <taxon>Ecdysozoa</taxon>
        <taxon>Arthropoda</taxon>
        <taxon>Chelicerata</taxon>
        <taxon>Arachnida</taxon>
        <taxon>Araneae</taxon>
        <taxon>Araneomorphae</taxon>
        <taxon>Entelegynae</taxon>
        <taxon>Eresoidea</taxon>
        <taxon>Eresidae</taxon>
        <taxon>Stegodyphus</taxon>
    </lineage>
</organism>
<feature type="domain" description="Ig-like" evidence="1">
    <location>
        <begin position="101"/>
        <end position="202"/>
    </location>
</feature>
<sequence>MRGESVWLNCSYDLEHEKLYSIKWHKNNVEFYRYLPDDSPPGQKYELAGIYIDLSRSREGNIFMSKTDVDSEGNYRCEVSTDAPVFQTVKGEREMRIYVNPSSPPVIRGTKQHYVSGETVNVSCISSPSRPAAFLKWWINDREARKDEIVYLPPDESPDGLYTSTLILTFKATSGHFWSGRMKLVCEAIISQAHTLRSKEILISNNATTHHGTVFTDYGAHKDGPIIKGGKSNYDIGDIVDINCTASKSQPPAELHWFINDKEAKPKYLVPREPITYTDGMISTVLGLQFQVKHRHFQRNEMRLRCTATLSEVKRMTSEPLEAEISEQQMSDLHVDFNTGAVSSGSLWCYTSFNQWWISFILTLFSRTAF</sequence>
<dbReference type="PANTHER" id="PTHR21261">
    <property type="entry name" value="BEAT PROTEIN"/>
    <property type="match status" value="1"/>
</dbReference>
<proteinExistence type="predicted"/>